<evidence type="ECO:0000256" key="9">
    <source>
        <dbReference type="ARBA" id="ARBA00022801"/>
    </source>
</evidence>
<comment type="subunit">
    <text evidence="11">Homodimer.</text>
</comment>
<reference evidence="13 14" key="1">
    <citation type="submission" date="2020-08" db="EMBL/GenBank/DDBJ databases">
        <authorList>
            <person name="Ren C."/>
            <person name="Gu Y."/>
            <person name="Xu Y."/>
        </authorList>
    </citation>
    <scope>NUCLEOTIDE SEQUENCE [LARGE SCALE GENOMIC DNA]</scope>
    <source>
        <strain evidence="13 14">LBM18003</strain>
    </source>
</reference>
<evidence type="ECO:0000256" key="11">
    <source>
        <dbReference type="HAMAP-Rule" id="MF_01021"/>
    </source>
</evidence>
<dbReference type="GO" id="GO:0004635">
    <property type="term" value="F:phosphoribosyl-AMP cyclohydrolase activity"/>
    <property type="evidence" value="ECO:0007669"/>
    <property type="project" value="UniProtKB-UniRule"/>
</dbReference>
<dbReference type="Proteomes" id="UP000516046">
    <property type="component" value="Chromosome"/>
</dbReference>
<feature type="binding site" evidence="11">
    <location>
        <position position="85"/>
    </location>
    <ligand>
        <name>Mg(2+)</name>
        <dbReference type="ChEBI" id="CHEBI:18420"/>
    </ligand>
</feature>
<keyword evidence="11" id="KW-0479">Metal-binding</keyword>
<dbReference type="InterPro" id="IPR002496">
    <property type="entry name" value="PRib_AMP_CycHydrolase_dom"/>
</dbReference>
<evidence type="ECO:0000256" key="5">
    <source>
        <dbReference type="ARBA" id="ARBA00007731"/>
    </source>
</evidence>
<dbReference type="GO" id="GO:0000105">
    <property type="term" value="P:L-histidine biosynthetic process"/>
    <property type="evidence" value="ECO:0007669"/>
    <property type="project" value="UniProtKB-UniRule"/>
</dbReference>
<comment type="similarity">
    <text evidence="6">In the N-terminal section; belongs to the PRA-CH family.</text>
</comment>
<dbReference type="InterPro" id="IPR038019">
    <property type="entry name" value="PRib_AMP_CycHydrolase_sf"/>
</dbReference>
<evidence type="ECO:0000259" key="12">
    <source>
        <dbReference type="Pfam" id="PF01502"/>
    </source>
</evidence>
<dbReference type="FunFam" id="3.10.20.810:FF:000001">
    <property type="entry name" value="Histidine biosynthesis bifunctional protein HisIE"/>
    <property type="match status" value="1"/>
</dbReference>
<dbReference type="HAMAP" id="MF_01021">
    <property type="entry name" value="HisI"/>
    <property type="match status" value="1"/>
</dbReference>
<dbReference type="Gene3D" id="3.10.20.810">
    <property type="entry name" value="Phosphoribosyl-AMP cyclohydrolase"/>
    <property type="match status" value="1"/>
</dbReference>
<organism evidence="13 14">
    <name type="scientific">Caproicibacterium amylolyticum</name>
    <dbReference type="NCBI Taxonomy" id="2766537"/>
    <lineage>
        <taxon>Bacteria</taxon>
        <taxon>Bacillati</taxon>
        <taxon>Bacillota</taxon>
        <taxon>Clostridia</taxon>
        <taxon>Eubacteriales</taxon>
        <taxon>Oscillospiraceae</taxon>
        <taxon>Caproicibacterium</taxon>
    </lineage>
</organism>
<dbReference type="PANTHER" id="PTHR42945:SF1">
    <property type="entry name" value="HISTIDINE BIOSYNTHESIS BIFUNCTIONAL PROTEIN HIS7"/>
    <property type="match status" value="1"/>
</dbReference>
<evidence type="ECO:0000256" key="3">
    <source>
        <dbReference type="ARBA" id="ARBA00005169"/>
    </source>
</evidence>
<keyword evidence="7 11" id="KW-0963">Cytoplasm</keyword>
<evidence type="ECO:0000256" key="7">
    <source>
        <dbReference type="ARBA" id="ARBA00022490"/>
    </source>
</evidence>
<dbReference type="EMBL" id="CP060696">
    <property type="protein sequence ID" value="QNO19322.1"/>
    <property type="molecule type" value="Genomic_DNA"/>
</dbReference>
<evidence type="ECO:0000256" key="4">
    <source>
        <dbReference type="ARBA" id="ARBA00005204"/>
    </source>
</evidence>
<feature type="binding site" evidence="11">
    <location>
        <position position="105"/>
    </location>
    <ligand>
        <name>Zn(2+)</name>
        <dbReference type="ChEBI" id="CHEBI:29105"/>
        <note>ligand shared between dimeric partners</note>
    </ligand>
</feature>
<proteinExistence type="inferred from homology"/>
<dbReference type="PANTHER" id="PTHR42945">
    <property type="entry name" value="HISTIDINE BIOSYNTHESIS BIFUNCTIONAL PROTEIN"/>
    <property type="match status" value="1"/>
</dbReference>
<comment type="catalytic activity">
    <reaction evidence="1 11">
        <text>1-(5-phospho-beta-D-ribosyl)-5'-AMP + H2O = 1-(5-phospho-beta-D-ribosyl)-5-[(5-phospho-beta-D-ribosylamino)methylideneamino]imidazole-4-carboxamide</text>
        <dbReference type="Rhea" id="RHEA:20049"/>
        <dbReference type="ChEBI" id="CHEBI:15377"/>
        <dbReference type="ChEBI" id="CHEBI:58435"/>
        <dbReference type="ChEBI" id="CHEBI:59457"/>
        <dbReference type="EC" id="3.5.4.19"/>
    </reaction>
</comment>
<keyword evidence="10 11" id="KW-0368">Histidine biosynthesis</keyword>
<dbReference type="RefSeq" id="WP_212508388.1">
    <property type="nucleotide sequence ID" value="NZ_CP060696.1"/>
</dbReference>
<dbReference type="InterPro" id="IPR026660">
    <property type="entry name" value="PRA-CH"/>
</dbReference>
<dbReference type="AlphaFoldDB" id="A0A7G9WKW0"/>
<dbReference type="GO" id="GO:0008270">
    <property type="term" value="F:zinc ion binding"/>
    <property type="evidence" value="ECO:0007669"/>
    <property type="project" value="UniProtKB-UniRule"/>
</dbReference>
<dbReference type="UniPathway" id="UPA00031">
    <property type="reaction ID" value="UER00008"/>
</dbReference>
<keyword evidence="11" id="KW-0862">Zinc</keyword>
<dbReference type="GO" id="GO:0000287">
    <property type="term" value="F:magnesium ion binding"/>
    <property type="evidence" value="ECO:0007669"/>
    <property type="project" value="UniProtKB-UniRule"/>
</dbReference>
<feature type="domain" description="Phosphoribosyl-AMP cyclohydrolase" evidence="12">
    <location>
        <begin position="34"/>
        <end position="107"/>
    </location>
</feature>
<dbReference type="EC" id="3.5.4.19" evidence="11"/>
<comment type="catalytic activity">
    <reaction evidence="2">
        <text>1-(5-phospho-beta-D-ribosyl)-ATP + H2O = 1-(5-phospho-beta-D-ribosyl)-5'-AMP + diphosphate + H(+)</text>
        <dbReference type="Rhea" id="RHEA:22828"/>
        <dbReference type="ChEBI" id="CHEBI:15377"/>
        <dbReference type="ChEBI" id="CHEBI:15378"/>
        <dbReference type="ChEBI" id="CHEBI:33019"/>
        <dbReference type="ChEBI" id="CHEBI:59457"/>
        <dbReference type="ChEBI" id="CHEBI:73183"/>
        <dbReference type="EC" id="3.6.1.31"/>
    </reaction>
</comment>
<dbReference type="GO" id="GO:0005737">
    <property type="term" value="C:cytoplasm"/>
    <property type="evidence" value="ECO:0007669"/>
    <property type="project" value="UniProtKB-SubCell"/>
</dbReference>
<comment type="pathway">
    <text evidence="3 11">Amino-acid biosynthesis; L-histidine biosynthesis; L-histidine from 5-phospho-alpha-D-ribose 1-diphosphate: step 3/9.</text>
</comment>
<feature type="binding site" evidence="11">
    <location>
        <position position="83"/>
    </location>
    <ligand>
        <name>Mg(2+)</name>
        <dbReference type="ChEBI" id="CHEBI:18420"/>
    </ligand>
</feature>
<feature type="binding site" evidence="11">
    <location>
        <position position="98"/>
    </location>
    <ligand>
        <name>Zn(2+)</name>
        <dbReference type="ChEBI" id="CHEBI:29105"/>
        <note>ligand shared between dimeric partners</note>
    </ligand>
</feature>
<keyword evidence="9 11" id="KW-0378">Hydrolase</keyword>
<sequence length="117" mass="13485">MKPDLQTFDYNTYFQKSELLPAVVQEYSTNEVLMLAYMNRESLQKTLETGYTWFWSRSRQELWNKGATSGHLQKIVSITSDCDDDTLLVKVIQTGAACHTGHHSCFFHKIMEVTDNA</sequence>
<accession>A0A7G9WKW0</accession>
<feature type="binding site" evidence="11">
    <location>
        <position position="81"/>
    </location>
    <ligand>
        <name>Mg(2+)</name>
        <dbReference type="ChEBI" id="CHEBI:18420"/>
    </ligand>
</feature>
<evidence type="ECO:0000256" key="10">
    <source>
        <dbReference type="ARBA" id="ARBA00023102"/>
    </source>
</evidence>
<comment type="cofactor">
    <cofactor evidence="11">
        <name>Zn(2+)</name>
        <dbReference type="ChEBI" id="CHEBI:29105"/>
    </cofactor>
    <text evidence="11">Binds 1 zinc ion per subunit.</text>
</comment>
<keyword evidence="11" id="KW-0460">Magnesium</keyword>
<dbReference type="Pfam" id="PF01502">
    <property type="entry name" value="PRA-CH"/>
    <property type="match status" value="1"/>
</dbReference>
<comment type="cofactor">
    <cofactor evidence="11">
        <name>Mg(2+)</name>
        <dbReference type="ChEBI" id="CHEBI:18420"/>
    </cofactor>
    <text evidence="11">Binds 1 Mg(2+) ion per subunit.</text>
</comment>
<comment type="similarity">
    <text evidence="11">Belongs to the PRA-CH family.</text>
</comment>
<keyword evidence="8 11" id="KW-0028">Amino-acid biosynthesis</keyword>
<evidence type="ECO:0000256" key="8">
    <source>
        <dbReference type="ARBA" id="ARBA00022605"/>
    </source>
</evidence>
<evidence type="ECO:0000313" key="13">
    <source>
        <dbReference type="EMBL" id="QNO19322.1"/>
    </source>
</evidence>
<comment type="subcellular location">
    <subcellularLocation>
        <location evidence="11">Cytoplasm</location>
    </subcellularLocation>
</comment>
<comment type="pathway">
    <text evidence="4">Amino-acid biosynthesis; L-histidine biosynthesis; L-histidine from 5-phospho-alpha-D-ribose 1-diphosphate: step 2/9.</text>
</comment>
<evidence type="ECO:0000256" key="2">
    <source>
        <dbReference type="ARBA" id="ARBA00001460"/>
    </source>
</evidence>
<comment type="similarity">
    <text evidence="5">In the C-terminal section; belongs to the PRA-PH family.</text>
</comment>
<evidence type="ECO:0000256" key="6">
    <source>
        <dbReference type="ARBA" id="ARBA00008299"/>
    </source>
</evidence>
<evidence type="ECO:0000256" key="1">
    <source>
        <dbReference type="ARBA" id="ARBA00000024"/>
    </source>
</evidence>
<dbReference type="GO" id="GO:0004636">
    <property type="term" value="F:phosphoribosyl-ATP diphosphatase activity"/>
    <property type="evidence" value="ECO:0007669"/>
    <property type="project" value="UniProtKB-EC"/>
</dbReference>
<evidence type="ECO:0000313" key="14">
    <source>
        <dbReference type="Proteomes" id="UP000516046"/>
    </source>
</evidence>
<keyword evidence="14" id="KW-1185">Reference proteome</keyword>
<name>A0A7G9WKW0_9FIRM</name>
<gene>
    <name evidence="11 13" type="primary">hisI</name>
    <name evidence="13" type="ORF">H6X83_06915</name>
</gene>
<dbReference type="KEGG" id="caml:H6X83_06915"/>
<feature type="binding site" evidence="11">
    <location>
        <position position="82"/>
    </location>
    <ligand>
        <name>Zn(2+)</name>
        <dbReference type="ChEBI" id="CHEBI:29105"/>
        <note>ligand shared between dimeric partners</note>
    </ligand>
</feature>
<protein>
    <recommendedName>
        <fullName evidence="11">Phosphoribosyl-AMP cyclohydrolase</fullName>
        <shortName evidence="11">PRA-CH</shortName>
        <ecNumber evidence="11">3.5.4.19</ecNumber>
    </recommendedName>
</protein>
<comment type="function">
    <text evidence="11">Catalyzes the hydrolysis of the adenine ring of phosphoribosyl-AMP.</text>
</comment>
<dbReference type="NCBIfam" id="NF000768">
    <property type="entry name" value="PRK00051.1"/>
    <property type="match status" value="1"/>
</dbReference>
<dbReference type="SUPFAM" id="SSF141734">
    <property type="entry name" value="HisI-like"/>
    <property type="match status" value="1"/>
</dbReference>